<comment type="caution">
    <text evidence="13">The sequence shown here is derived from an EMBL/GenBank/DDBJ whole genome shotgun (WGS) entry which is preliminary data.</text>
</comment>
<evidence type="ECO:0000259" key="12">
    <source>
        <dbReference type="Pfam" id="PF18913"/>
    </source>
</evidence>
<evidence type="ECO:0000256" key="1">
    <source>
        <dbReference type="ARBA" id="ARBA00001273"/>
    </source>
</evidence>
<dbReference type="GO" id="GO:0042132">
    <property type="term" value="F:fructose 1,6-bisphosphate 1-phosphatase activity"/>
    <property type="evidence" value="ECO:0007669"/>
    <property type="project" value="UniProtKB-UniRule"/>
</dbReference>
<dbReference type="PANTHER" id="PTHR11556:SF35">
    <property type="entry name" value="SEDOHEPTULOSE-1,7-BISPHOSPHATASE, CHLOROPLASTIC"/>
    <property type="match status" value="1"/>
</dbReference>
<evidence type="ECO:0000256" key="10">
    <source>
        <dbReference type="RuleBase" id="RU000508"/>
    </source>
</evidence>
<dbReference type="SUPFAM" id="SSF56655">
    <property type="entry name" value="Carbohydrate phosphatase"/>
    <property type="match status" value="1"/>
</dbReference>
<protein>
    <recommendedName>
        <fullName evidence="9">Fructose-1,6-bisphosphatase class 1</fullName>
        <shortName evidence="9">FBPase class 1</shortName>
        <ecNumber evidence="9">3.1.3.11</ecNumber>
    </recommendedName>
    <alternativeName>
        <fullName evidence="9">D-fructose-1,6-bisphosphate 1-phosphohydrolase class 1</fullName>
    </alternativeName>
</protein>
<keyword evidence="7 9" id="KW-0460">Magnesium</keyword>
<dbReference type="Pfam" id="PF18913">
    <property type="entry name" value="FBPase_C"/>
    <property type="match status" value="1"/>
</dbReference>
<dbReference type="PANTHER" id="PTHR11556">
    <property type="entry name" value="FRUCTOSE-1,6-BISPHOSPHATASE-RELATED"/>
    <property type="match status" value="1"/>
</dbReference>
<dbReference type="PRINTS" id="PR00115">
    <property type="entry name" value="F16BPHPHTASE"/>
</dbReference>
<evidence type="ECO:0000256" key="7">
    <source>
        <dbReference type="ARBA" id="ARBA00022842"/>
    </source>
</evidence>
<dbReference type="InterPro" id="IPR028343">
    <property type="entry name" value="FBPtase"/>
</dbReference>
<dbReference type="GO" id="GO:0030388">
    <property type="term" value="P:fructose 1,6-bisphosphate metabolic process"/>
    <property type="evidence" value="ECO:0007669"/>
    <property type="project" value="TreeGrafter"/>
</dbReference>
<dbReference type="PIRSF" id="PIRSF000904">
    <property type="entry name" value="FBPtase_SBPase"/>
    <property type="match status" value="1"/>
</dbReference>
<dbReference type="CDD" id="cd00354">
    <property type="entry name" value="FBPase"/>
    <property type="match status" value="1"/>
</dbReference>
<comment type="subunit">
    <text evidence="9">Homotetramer.</text>
</comment>
<keyword evidence="5 9" id="KW-0479">Metal-binding</keyword>
<proteinExistence type="inferred from homology"/>
<comment type="pathway">
    <text evidence="2">Carbohydrate biosynthesis; Calvin cycle.</text>
</comment>
<feature type="domain" description="Fructose-1-6-bisphosphatase class 1 C-terminal" evidence="12">
    <location>
        <begin position="193"/>
        <end position="319"/>
    </location>
</feature>
<dbReference type="Proteomes" id="UP000702544">
    <property type="component" value="Unassembled WGS sequence"/>
</dbReference>
<dbReference type="GO" id="GO:0005737">
    <property type="term" value="C:cytoplasm"/>
    <property type="evidence" value="ECO:0007669"/>
    <property type="project" value="UniProtKB-SubCell"/>
</dbReference>
<accession>A0AAE4ZAY5</accession>
<evidence type="ECO:0000256" key="9">
    <source>
        <dbReference type="HAMAP-Rule" id="MF_01855"/>
    </source>
</evidence>
<feature type="domain" description="Fructose-1-6-bisphosphatase class I N-terminal" evidence="11">
    <location>
        <begin position="7"/>
        <end position="188"/>
    </location>
</feature>
<dbReference type="Gene3D" id="3.40.190.80">
    <property type="match status" value="1"/>
</dbReference>
<dbReference type="PIRSF" id="PIRSF500210">
    <property type="entry name" value="FBPtase"/>
    <property type="match status" value="1"/>
</dbReference>
<evidence type="ECO:0000256" key="6">
    <source>
        <dbReference type="ARBA" id="ARBA00022801"/>
    </source>
</evidence>
<dbReference type="GO" id="GO:0006002">
    <property type="term" value="P:fructose 6-phosphate metabolic process"/>
    <property type="evidence" value="ECO:0007669"/>
    <property type="project" value="TreeGrafter"/>
</dbReference>
<evidence type="ECO:0000256" key="2">
    <source>
        <dbReference type="ARBA" id="ARBA00005215"/>
    </source>
</evidence>
<comment type="similarity">
    <text evidence="3 9 10">Belongs to the FBPase class 1 family.</text>
</comment>
<feature type="binding site" evidence="9">
    <location>
        <position position="265"/>
    </location>
    <ligand>
        <name>substrate</name>
    </ligand>
</feature>
<evidence type="ECO:0000313" key="13">
    <source>
        <dbReference type="EMBL" id="NIR75817.1"/>
    </source>
</evidence>
<gene>
    <name evidence="9" type="primary">fbp</name>
    <name evidence="13" type="ORF">GWO12_12010</name>
</gene>
<dbReference type="GO" id="GO:0000287">
    <property type="term" value="F:magnesium ion binding"/>
    <property type="evidence" value="ECO:0007669"/>
    <property type="project" value="UniProtKB-UniRule"/>
</dbReference>
<dbReference type="InterPro" id="IPR044015">
    <property type="entry name" value="FBPase_C_dom"/>
</dbReference>
<dbReference type="NCBIfam" id="NF006778">
    <property type="entry name" value="PRK09293.1-1"/>
    <property type="match status" value="1"/>
</dbReference>
<comment type="subcellular location">
    <subcellularLocation>
        <location evidence="9">Cytoplasm</location>
    </subcellularLocation>
</comment>
<dbReference type="EMBL" id="JAACAK010000096">
    <property type="protein sequence ID" value="NIR75817.1"/>
    <property type="molecule type" value="Genomic_DNA"/>
</dbReference>
<reference evidence="13 14" key="1">
    <citation type="submission" date="2020-01" db="EMBL/GenBank/DDBJ databases">
        <title>Genomes assembled from Gulf of Kutch pelagic sediment metagenomes.</title>
        <authorList>
            <person name="Chandrashekar M."/>
            <person name="Mahajan M.S."/>
            <person name="Dave K.J."/>
            <person name="Vatsa P."/>
            <person name="Nathani N.M."/>
        </authorList>
    </citation>
    <scope>NUCLEOTIDE SEQUENCE [LARGE SCALE GENOMIC DNA]</scope>
    <source>
        <strain evidence="13">KS3-K002</strain>
    </source>
</reference>
<dbReference type="GO" id="GO:0006094">
    <property type="term" value="P:gluconeogenesis"/>
    <property type="evidence" value="ECO:0007669"/>
    <property type="project" value="UniProtKB-UniRule"/>
</dbReference>
<dbReference type="GO" id="GO:0005986">
    <property type="term" value="P:sucrose biosynthetic process"/>
    <property type="evidence" value="ECO:0007669"/>
    <property type="project" value="TreeGrafter"/>
</dbReference>
<dbReference type="Gene3D" id="3.30.540.10">
    <property type="entry name" value="Fructose-1,6-Bisphosphatase, subunit A, domain 1"/>
    <property type="match status" value="1"/>
</dbReference>
<keyword evidence="8 9" id="KW-0119">Carbohydrate metabolism</keyword>
<dbReference type="EC" id="3.1.3.11" evidence="9"/>
<feature type="binding site" evidence="9">
    <location>
        <position position="271"/>
    </location>
    <ligand>
        <name>Mg(2+)</name>
        <dbReference type="ChEBI" id="CHEBI:18420"/>
        <label>2</label>
    </ligand>
</feature>
<feature type="binding site" evidence="9">
    <location>
        <position position="202"/>
    </location>
    <ligand>
        <name>substrate</name>
    </ligand>
</feature>
<feature type="binding site" evidence="9">
    <location>
        <begin position="110"/>
        <end position="113"/>
    </location>
    <ligand>
        <name>substrate</name>
    </ligand>
</feature>
<organism evidence="13 14">
    <name type="scientific">Candidatus Kutchimonas denitrificans</name>
    <dbReference type="NCBI Taxonomy" id="3056748"/>
    <lineage>
        <taxon>Bacteria</taxon>
        <taxon>Pseudomonadati</taxon>
        <taxon>Gemmatimonadota</taxon>
        <taxon>Gemmatimonadia</taxon>
        <taxon>Candidatus Palauibacterales</taxon>
        <taxon>Candidatus Palauibacteraceae</taxon>
        <taxon>Candidatus Kutchimonas</taxon>
    </lineage>
</organism>
<dbReference type="AlphaFoldDB" id="A0AAE4ZAY5"/>
<keyword evidence="6 9" id="KW-0378">Hydrolase</keyword>
<evidence type="ECO:0000256" key="5">
    <source>
        <dbReference type="ARBA" id="ARBA00022723"/>
    </source>
</evidence>
<keyword evidence="4 9" id="KW-0963">Cytoplasm</keyword>
<feature type="binding site" evidence="9">
    <location>
        <begin position="253"/>
        <end position="255"/>
    </location>
    <ligand>
        <name>substrate</name>
    </ligand>
</feature>
<dbReference type="GO" id="GO:0006000">
    <property type="term" value="P:fructose metabolic process"/>
    <property type="evidence" value="ECO:0007669"/>
    <property type="project" value="TreeGrafter"/>
</dbReference>
<feature type="binding site" evidence="9">
    <location>
        <position position="235"/>
    </location>
    <ligand>
        <name>substrate</name>
    </ligand>
</feature>
<dbReference type="HAMAP" id="MF_01855">
    <property type="entry name" value="FBPase_class1"/>
    <property type="match status" value="1"/>
</dbReference>
<feature type="binding site" evidence="9">
    <location>
        <position position="109"/>
    </location>
    <ligand>
        <name>Mg(2+)</name>
        <dbReference type="ChEBI" id="CHEBI:18420"/>
        <label>1</label>
    </ligand>
</feature>
<feature type="binding site" evidence="9">
    <location>
        <position position="110"/>
    </location>
    <ligand>
        <name>Mg(2+)</name>
        <dbReference type="ChEBI" id="CHEBI:18420"/>
        <label>2</label>
    </ligand>
</feature>
<name>A0AAE4ZAY5_9BACT</name>
<sequence>MTRYLGDAHRGTPRLEAELAELIVEMGTAAKALAREIRRAALVGRLGLVGEKNPTGDAQKKLDVYSNDVVVSAFEDTGLVAAIVSEELEQLRVVSCASAARYILCVDPLDGSSNTDVNGSVGSIFSFYRRSAEGDCTDVETEFAGGAELAAAGYVMYGPSTIMVFSHGDGANGFTLDHDVGEFILSHEAIQCPPRGPYFSANLGNYHAWSDDLRGFVDDLIAGGPATGRPCSLRYTGALVADLHRNLLEGGIYLYPPDENHPRGKLRLLYECAPMAFIAEQAGGRATDGADRVLDLTPASIHQTTPLFIGSREMLDSFERRAARGG</sequence>
<feature type="binding site" evidence="9">
    <location>
        <position position="107"/>
    </location>
    <ligand>
        <name>Mg(2+)</name>
        <dbReference type="ChEBI" id="CHEBI:18420"/>
        <label>2</label>
    </ligand>
</feature>
<dbReference type="InterPro" id="IPR020548">
    <property type="entry name" value="Fructose_bisphosphatase_AS"/>
</dbReference>
<evidence type="ECO:0000259" key="11">
    <source>
        <dbReference type="Pfam" id="PF00316"/>
    </source>
</evidence>
<feature type="binding site" evidence="9">
    <location>
        <position position="107"/>
    </location>
    <ligand>
        <name>Mg(2+)</name>
        <dbReference type="ChEBI" id="CHEBI:18420"/>
        <label>1</label>
    </ligand>
</feature>
<dbReference type="Pfam" id="PF00316">
    <property type="entry name" value="FBPase"/>
    <property type="match status" value="1"/>
</dbReference>
<feature type="binding site" evidence="9">
    <location>
        <position position="86"/>
    </location>
    <ligand>
        <name>Mg(2+)</name>
        <dbReference type="ChEBI" id="CHEBI:18420"/>
        <label>1</label>
    </ligand>
</feature>
<dbReference type="InterPro" id="IPR000146">
    <property type="entry name" value="FBPase_class-1"/>
</dbReference>
<dbReference type="PROSITE" id="PS00124">
    <property type="entry name" value="FBPASE"/>
    <property type="match status" value="1"/>
</dbReference>
<evidence type="ECO:0000313" key="14">
    <source>
        <dbReference type="Proteomes" id="UP000702544"/>
    </source>
</evidence>
<dbReference type="InterPro" id="IPR033391">
    <property type="entry name" value="FBPase_N"/>
</dbReference>
<evidence type="ECO:0000256" key="3">
    <source>
        <dbReference type="ARBA" id="ARBA00010941"/>
    </source>
</evidence>
<comment type="cofactor">
    <cofactor evidence="9">
        <name>Mg(2+)</name>
        <dbReference type="ChEBI" id="CHEBI:18420"/>
    </cofactor>
    <text evidence="9">Binds 2 magnesium ions per subunit.</text>
</comment>
<comment type="catalytic activity">
    <reaction evidence="1 9">
        <text>beta-D-fructose 1,6-bisphosphate + H2O = beta-D-fructose 6-phosphate + phosphate</text>
        <dbReference type="Rhea" id="RHEA:11064"/>
        <dbReference type="ChEBI" id="CHEBI:15377"/>
        <dbReference type="ChEBI" id="CHEBI:32966"/>
        <dbReference type="ChEBI" id="CHEBI:43474"/>
        <dbReference type="ChEBI" id="CHEBI:57634"/>
        <dbReference type="EC" id="3.1.3.11"/>
    </reaction>
</comment>
<evidence type="ECO:0000256" key="4">
    <source>
        <dbReference type="ARBA" id="ARBA00022490"/>
    </source>
</evidence>
<evidence type="ECO:0000256" key="8">
    <source>
        <dbReference type="ARBA" id="ARBA00023277"/>
    </source>
</evidence>